<evidence type="ECO:0000313" key="3">
    <source>
        <dbReference type="EMBL" id="CEN55817.1"/>
    </source>
</evidence>
<reference evidence="4" key="1">
    <citation type="submission" date="2014-12" db="EMBL/GenBank/DDBJ databases">
        <authorList>
            <person name="Salcher M.M."/>
        </authorList>
    </citation>
    <scope>NUCLEOTIDE SEQUENCE [LARGE SCALE GENOMIC DNA]</scope>
    <source>
        <strain evidence="4">MMS-10A-171</strain>
    </source>
</reference>
<dbReference type="InterPro" id="IPR003806">
    <property type="entry name" value="ATP-grasp_PylC-type"/>
</dbReference>
<gene>
    <name evidence="3" type="ORF">BN1209_0774</name>
</gene>
<dbReference type="EMBL" id="LN794158">
    <property type="protein sequence ID" value="CEN55817.1"/>
    <property type="molecule type" value="Genomic_DNA"/>
</dbReference>
<accession>A0A0B7IZH2</accession>
<dbReference type="Pfam" id="PF02655">
    <property type="entry name" value="ATP-grasp_3"/>
    <property type="match status" value="1"/>
</dbReference>
<dbReference type="AlphaFoldDB" id="A0A0B7IZH2"/>
<dbReference type="PIRSF" id="PIRSF016766">
    <property type="entry name" value="UCP016766_ATPgrasp"/>
    <property type="match status" value="1"/>
</dbReference>
<protein>
    <recommendedName>
        <fullName evidence="2">ATP-grasp domain-containing protein</fullName>
    </recommendedName>
</protein>
<dbReference type="InterPro" id="IPR024710">
    <property type="entry name" value="MfnD"/>
</dbReference>
<dbReference type="Gene3D" id="3.30.470.20">
    <property type="entry name" value="ATP-grasp fold, B domain"/>
    <property type="match status" value="1"/>
</dbReference>
<dbReference type="Gene3D" id="3.40.50.11770">
    <property type="match status" value="1"/>
</dbReference>
<evidence type="ECO:0000256" key="1">
    <source>
        <dbReference type="PROSITE-ProRule" id="PRU00409"/>
    </source>
</evidence>
<dbReference type="Pfam" id="PF18301">
    <property type="entry name" value="preATP-grasp_3"/>
    <property type="match status" value="1"/>
</dbReference>
<feature type="domain" description="ATP-grasp" evidence="2">
    <location>
        <begin position="111"/>
        <end position="289"/>
    </location>
</feature>
<dbReference type="HOGENOM" id="CLU_059501_0_0_4"/>
<organism evidence="3 4">
    <name type="scientific">Candidatus Methylopumilus turicensis</name>
    <dbReference type="NCBI Taxonomy" id="1581680"/>
    <lineage>
        <taxon>Bacteria</taxon>
        <taxon>Pseudomonadati</taxon>
        <taxon>Pseudomonadota</taxon>
        <taxon>Betaproteobacteria</taxon>
        <taxon>Nitrosomonadales</taxon>
        <taxon>Methylophilaceae</taxon>
        <taxon>Candidatus Methylopumilus</taxon>
    </lineage>
</organism>
<sequence>MPPSLLAEGELMRDAALRDFSQIAEIETVVTCDARLDSPTNAHLVHVVGVEQDIWALWEQCIASVDAVLLIAPETNESLERLTMLAEKLSKLVLGSSSSAVKLAGNKWLSYEVFIAHDIPTLNTYLASALPTTLDGAHVAKPLDGSGCDDMAYIEDESALRIWLKDRLATHIVQPYQVGETASFSMFCQHGQAYLLSCNRQDIRLKGQHFSYHGGEMNGLSQYAQNFNVLAQKIAHAIPGLAGYVGVDLIVHEDSFFVLEVNPRLTTSYVALHQACGCNPAQLLLELFYNEAFTMPAIAHHKVEISINAAVLTD</sequence>
<dbReference type="GO" id="GO:0005524">
    <property type="term" value="F:ATP binding"/>
    <property type="evidence" value="ECO:0007669"/>
    <property type="project" value="UniProtKB-UniRule"/>
</dbReference>
<dbReference type="Gene3D" id="2.30.36.100">
    <property type="match status" value="1"/>
</dbReference>
<keyword evidence="1" id="KW-0547">Nucleotide-binding</keyword>
<dbReference type="InterPro" id="IPR040803">
    <property type="entry name" value="MfnD_preATP-grasp"/>
</dbReference>
<dbReference type="Proteomes" id="UP000056322">
    <property type="component" value="Chromosome 1"/>
</dbReference>
<dbReference type="STRING" id="1581680.BN1209_0774"/>
<proteinExistence type="predicted"/>
<keyword evidence="1" id="KW-0067">ATP-binding</keyword>
<name>A0A0B7IZH2_9PROT</name>
<evidence type="ECO:0000313" key="4">
    <source>
        <dbReference type="Proteomes" id="UP000056322"/>
    </source>
</evidence>
<dbReference type="GO" id="GO:0046872">
    <property type="term" value="F:metal ion binding"/>
    <property type="evidence" value="ECO:0007669"/>
    <property type="project" value="InterPro"/>
</dbReference>
<dbReference type="InterPro" id="IPR011761">
    <property type="entry name" value="ATP-grasp"/>
</dbReference>
<evidence type="ECO:0000259" key="2">
    <source>
        <dbReference type="PROSITE" id="PS50975"/>
    </source>
</evidence>
<dbReference type="PROSITE" id="PS50975">
    <property type="entry name" value="ATP_GRASP"/>
    <property type="match status" value="1"/>
</dbReference>
<dbReference type="SUPFAM" id="SSF56059">
    <property type="entry name" value="Glutathione synthetase ATP-binding domain-like"/>
    <property type="match status" value="1"/>
</dbReference>
<keyword evidence="4" id="KW-1185">Reference proteome</keyword>
<dbReference type="KEGG" id="mbac:BN1209_0774"/>